<dbReference type="EMBL" id="CP136522">
    <property type="protein sequence ID" value="WOT05835.1"/>
    <property type="molecule type" value="Genomic_DNA"/>
</dbReference>
<dbReference type="RefSeq" id="WP_310470098.1">
    <property type="nucleotide sequence ID" value="NZ_CP136522.1"/>
</dbReference>
<keyword evidence="4 5" id="KW-0472">Membrane</keyword>
<gene>
    <name evidence="7" type="ORF">RGE70_03120</name>
</gene>
<keyword evidence="3 5" id="KW-1133">Transmembrane helix</keyword>
<dbReference type="InterPro" id="IPR007829">
    <property type="entry name" value="TM2"/>
</dbReference>
<evidence type="ECO:0000313" key="7">
    <source>
        <dbReference type="EMBL" id="WOT05835.1"/>
    </source>
</evidence>
<proteinExistence type="predicted"/>
<keyword evidence="8" id="KW-1185">Reference proteome</keyword>
<evidence type="ECO:0000256" key="4">
    <source>
        <dbReference type="ARBA" id="ARBA00023136"/>
    </source>
</evidence>
<evidence type="ECO:0000256" key="5">
    <source>
        <dbReference type="SAM" id="Phobius"/>
    </source>
</evidence>
<comment type="subcellular location">
    <subcellularLocation>
        <location evidence="1">Membrane</location>
        <topology evidence="1">Multi-pass membrane protein</topology>
    </subcellularLocation>
</comment>
<dbReference type="Pfam" id="PF05154">
    <property type="entry name" value="TM2"/>
    <property type="match status" value="1"/>
</dbReference>
<evidence type="ECO:0000256" key="1">
    <source>
        <dbReference type="ARBA" id="ARBA00004141"/>
    </source>
</evidence>
<accession>A0ABZ0JZW3</accession>
<reference evidence="7 8" key="1">
    <citation type="submission" date="2023-10" db="EMBL/GenBank/DDBJ databases">
        <title>Complete genome sequence of Shewanella sp. DAU334.</title>
        <authorList>
            <person name="Lee Y.-S."/>
            <person name="Jeong H.-R."/>
            <person name="Hwang E.-J."/>
            <person name="Choi Y.-L."/>
            <person name="Kim G.-D."/>
        </authorList>
    </citation>
    <scope>NUCLEOTIDE SEQUENCE [LARGE SCALE GENOMIC DNA]</scope>
    <source>
        <strain evidence="7 8">DAU334</strain>
    </source>
</reference>
<protein>
    <submittedName>
        <fullName evidence="7">TM2 domain-containing protein</fullName>
    </submittedName>
</protein>
<feature type="domain" description="TM2" evidence="6">
    <location>
        <begin position="42"/>
        <end position="90"/>
    </location>
</feature>
<keyword evidence="2 5" id="KW-0812">Transmembrane</keyword>
<evidence type="ECO:0000256" key="2">
    <source>
        <dbReference type="ARBA" id="ARBA00022692"/>
    </source>
</evidence>
<evidence type="ECO:0000259" key="6">
    <source>
        <dbReference type="Pfam" id="PF05154"/>
    </source>
</evidence>
<evidence type="ECO:0000256" key="3">
    <source>
        <dbReference type="ARBA" id="ARBA00022989"/>
    </source>
</evidence>
<sequence>MQHTDCPQCSKKIDLNLLTCPQCHAAQGLEALSGVDPDIRIKNQKLAVLFSVLFGGLGMHKFYLGRHLEGSLYLIFCWTLVPVVIGWVDAVRTLKMSAFNFEQRYCRRVRQQYC</sequence>
<evidence type="ECO:0000313" key="8">
    <source>
        <dbReference type="Proteomes" id="UP001529491"/>
    </source>
</evidence>
<feature type="transmembrane region" description="Helical" evidence="5">
    <location>
        <begin position="46"/>
        <end position="64"/>
    </location>
</feature>
<dbReference type="Proteomes" id="UP001529491">
    <property type="component" value="Chromosome"/>
</dbReference>
<feature type="transmembrane region" description="Helical" evidence="5">
    <location>
        <begin position="70"/>
        <end position="88"/>
    </location>
</feature>
<name>A0ABZ0JZW3_9GAMM</name>
<organism evidence="7 8">
    <name type="scientific">Shewanella youngdeokensis</name>
    <dbReference type="NCBI Taxonomy" id="2999068"/>
    <lineage>
        <taxon>Bacteria</taxon>
        <taxon>Pseudomonadati</taxon>
        <taxon>Pseudomonadota</taxon>
        <taxon>Gammaproteobacteria</taxon>
        <taxon>Alteromonadales</taxon>
        <taxon>Shewanellaceae</taxon>
        <taxon>Shewanella</taxon>
    </lineage>
</organism>